<reference evidence="11 12" key="1">
    <citation type="journal article" date="2018" name="Nat. Biotechnol.">
        <title>A standardized bacterial taxonomy based on genome phylogeny substantially revises the tree of life.</title>
        <authorList>
            <person name="Parks D.H."/>
            <person name="Chuvochina M."/>
            <person name="Waite D.W."/>
            <person name="Rinke C."/>
            <person name="Skarshewski A."/>
            <person name="Chaumeil P.A."/>
            <person name="Hugenholtz P."/>
        </authorList>
    </citation>
    <scope>NUCLEOTIDE SEQUENCE [LARGE SCALE GENOMIC DNA]</scope>
    <source>
        <strain evidence="11">UBA8781</strain>
    </source>
</reference>
<evidence type="ECO:0000256" key="4">
    <source>
        <dbReference type="ARBA" id="ARBA00022617"/>
    </source>
</evidence>
<dbReference type="RefSeq" id="WP_062190430.1">
    <property type="nucleotide sequence ID" value="NZ_DF967965.1"/>
</dbReference>
<dbReference type="PANTHER" id="PTHR41910">
    <property type="entry name" value="SUCCINATE DEHYDROGENASE 2 MEMBRANE SUBUNIT SDHC"/>
    <property type="match status" value="1"/>
</dbReference>
<dbReference type="InterPro" id="IPR039023">
    <property type="entry name" value="SdhC_prok"/>
</dbReference>
<evidence type="ECO:0000256" key="1">
    <source>
        <dbReference type="ARBA" id="ARBA00001971"/>
    </source>
</evidence>
<gene>
    <name evidence="11" type="primary">sdhC</name>
    <name evidence="11" type="ORF">DEQ80_02740</name>
</gene>
<keyword evidence="4" id="KW-0349">Heme</keyword>
<keyword evidence="7 10" id="KW-1133">Transmembrane helix</keyword>
<dbReference type="SUPFAM" id="SSF81343">
    <property type="entry name" value="Fumarate reductase respiratory complex transmembrane subunits"/>
    <property type="match status" value="1"/>
</dbReference>
<comment type="caution">
    <text evidence="11">The sequence shown here is derived from an EMBL/GenBank/DDBJ whole genome shotgun (WGS) entry which is preliminary data.</text>
</comment>
<organism evidence="11 12">
    <name type="scientific">Anaerolinea thermolimosa</name>
    <dbReference type="NCBI Taxonomy" id="229919"/>
    <lineage>
        <taxon>Bacteria</taxon>
        <taxon>Bacillati</taxon>
        <taxon>Chloroflexota</taxon>
        <taxon>Anaerolineae</taxon>
        <taxon>Anaerolineales</taxon>
        <taxon>Anaerolineaceae</taxon>
        <taxon>Anaerolinea</taxon>
    </lineage>
</organism>
<feature type="transmembrane region" description="Helical" evidence="10">
    <location>
        <begin position="106"/>
        <end position="127"/>
    </location>
</feature>
<dbReference type="STRING" id="229919.GCA_001050195_01009"/>
<dbReference type="Proteomes" id="UP000264141">
    <property type="component" value="Unassembled WGS sequence"/>
</dbReference>
<comment type="similarity">
    <text evidence="3">Belongs to the cytochrome b560 family.</text>
</comment>
<keyword evidence="6" id="KW-0479">Metal-binding</keyword>
<dbReference type="OrthoDB" id="9789209at2"/>
<dbReference type="Gene3D" id="1.20.1300.10">
    <property type="entry name" value="Fumarate reductase/succinate dehydrogenase, transmembrane subunit"/>
    <property type="match status" value="1"/>
</dbReference>
<dbReference type="InterPro" id="IPR034804">
    <property type="entry name" value="SQR/QFR_C/D"/>
</dbReference>
<name>A0A3D1JET8_9CHLR</name>
<evidence type="ECO:0000256" key="5">
    <source>
        <dbReference type="ARBA" id="ARBA00022692"/>
    </source>
</evidence>
<dbReference type="PANTHER" id="PTHR41910:SF1">
    <property type="entry name" value="SUCCINATE DEHYDROGENASE HYDROPHOBIC MEMBRANE ANCHOR SUBUNIT"/>
    <property type="match status" value="1"/>
</dbReference>
<evidence type="ECO:0000256" key="10">
    <source>
        <dbReference type="SAM" id="Phobius"/>
    </source>
</evidence>
<feature type="transmembrane region" description="Helical" evidence="10">
    <location>
        <begin position="21"/>
        <end position="42"/>
    </location>
</feature>
<dbReference type="InterPro" id="IPR014314">
    <property type="entry name" value="Succ_DH_cytb556"/>
</dbReference>
<evidence type="ECO:0000313" key="11">
    <source>
        <dbReference type="EMBL" id="HCE16757.1"/>
    </source>
</evidence>
<protein>
    <submittedName>
        <fullName evidence="11">Succinate dehydrogenase, cytochrome b556 subunit</fullName>
    </submittedName>
</protein>
<dbReference type="GO" id="GO:0016020">
    <property type="term" value="C:membrane"/>
    <property type="evidence" value="ECO:0007669"/>
    <property type="project" value="UniProtKB-SubCell"/>
</dbReference>
<evidence type="ECO:0000256" key="8">
    <source>
        <dbReference type="ARBA" id="ARBA00023004"/>
    </source>
</evidence>
<evidence type="ECO:0000313" key="12">
    <source>
        <dbReference type="Proteomes" id="UP000264141"/>
    </source>
</evidence>
<dbReference type="Pfam" id="PF01127">
    <property type="entry name" value="Sdh_cyt"/>
    <property type="match status" value="1"/>
</dbReference>
<accession>A0A3D1JET8</accession>
<dbReference type="CDD" id="cd03501">
    <property type="entry name" value="SQR_TypeA_SdhC_like"/>
    <property type="match status" value="1"/>
</dbReference>
<evidence type="ECO:0000256" key="9">
    <source>
        <dbReference type="ARBA" id="ARBA00023136"/>
    </source>
</evidence>
<dbReference type="InterPro" id="IPR000701">
    <property type="entry name" value="SuccDH_FuR_B_TM-su"/>
</dbReference>
<comment type="cofactor">
    <cofactor evidence="1">
        <name>heme</name>
        <dbReference type="ChEBI" id="CHEBI:30413"/>
    </cofactor>
</comment>
<comment type="subcellular location">
    <subcellularLocation>
        <location evidence="2">Membrane</location>
    </subcellularLocation>
</comment>
<dbReference type="GO" id="GO:0009055">
    <property type="term" value="F:electron transfer activity"/>
    <property type="evidence" value="ECO:0007669"/>
    <property type="project" value="InterPro"/>
</dbReference>
<keyword evidence="5 10" id="KW-0812">Transmembrane</keyword>
<dbReference type="GO" id="GO:0046872">
    <property type="term" value="F:metal ion binding"/>
    <property type="evidence" value="ECO:0007669"/>
    <property type="project" value="UniProtKB-KW"/>
</dbReference>
<dbReference type="NCBIfam" id="TIGR02970">
    <property type="entry name" value="succ_dehyd_cytB"/>
    <property type="match status" value="1"/>
</dbReference>
<dbReference type="EMBL" id="DPBP01000010">
    <property type="protein sequence ID" value="HCE16757.1"/>
    <property type="molecule type" value="Genomic_DNA"/>
</dbReference>
<evidence type="ECO:0000256" key="3">
    <source>
        <dbReference type="ARBA" id="ARBA00007244"/>
    </source>
</evidence>
<evidence type="ECO:0000256" key="2">
    <source>
        <dbReference type="ARBA" id="ARBA00004370"/>
    </source>
</evidence>
<sequence length="139" mass="15826">MSNLKTTLTGYTGYRGREGHWAFLLHRITGLGVVLFLAIHILDTSFVYFAPQLYDEVLKVYRSTLFGIGEVVLVFCLFYHGVNGIRIAYLDLLAPKAWTIEKTRRSAYLVLVITLVLWVPSAGYMIYNLLRHNFGMFGG</sequence>
<feature type="transmembrane region" description="Helical" evidence="10">
    <location>
        <begin position="62"/>
        <end position="85"/>
    </location>
</feature>
<proteinExistence type="inferred from homology"/>
<dbReference type="GO" id="GO:0006099">
    <property type="term" value="P:tricarboxylic acid cycle"/>
    <property type="evidence" value="ECO:0007669"/>
    <property type="project" value="InterPro"/>
</dbReference>
<keyword evidence="9 10" id="KW-0472">Membrane</keyword>
<evidence type="ECO:0000256" key="7">
    <source>
        <dbReference type="ARBA" id="ARBA00022989"/>
    </source>
</evidence>
<evidence type="ECO:0000256" key="6">
    <source>
        <dbReference type="ARBA" id="ARBA00022723"/>
    </source>
</evidence>
<dbReference type="AlphaFoldDB" id="A0A3D1JET8"/>
<keyword evidence="8" id="KW-0408">Iron</keyword>